<dbReference type="SUPFAM" id="SSF55144">
    <property type="entry name" value="LigT-like"/>
    <property type="match status" value="1"/>
</dbReference>
<keyword evidence="1 2" id="KW-0378">Hydrolase</keyword>
<comment type="caution">
    <text evidence="3">The sequence shown here is derived from an EMBL/GenBank/DDBJ whole genome shotgun (WGS) entry which is preliminary data.</text>
</comment>
<comment type="function">
    <text evidence="2">Hydrolyzes RNA 2',3'-cyclic phosphodiester to an RNA 2'-phosphomonoester.</text>
</comment>
<dbReference type="RefSeq" id="WP_398718575.1">
    <property type="nucleotide sequence ID" value="NZ_JBIRWE010000006.1"/>
</dbReference>
<reference evidence="3 4" key="1">
    <citation type="submission" date="2024-10" db="EMBL/GenBank/DDBJ databases">
        <title>The Natural Products Discovery Center: Release of the First 8490 Sequenced Strains for Exploring Actinobacteria Biosynthetic Diversity.</title>
        <authorList>
            <person name="Kalkreuter E."/>
            <person name="Kautsar S.A."/>
            <person name="Yang D."/>
            <person name="Bader C.D."/>
            <person name="Teijaro C.N."/>
            <person name="Fluegel L."/>
            <person name="Davis C.M."/>
            <person name="Simpson J.R."/>
            <person name="Lauterbach L."/>
            <person name="Steele A.D."/>
            <person name="Gui C."/>
            <person name="Meng S."/>
            <person name="Li G."/>
            <person name="Viehrig K."/>
            <person name="Ye F."/>
            <person name="Su P."/>
            <person name="Kiefer A.F."/>
            <person name="Nichols A."/>
            <person name="Cepeda A.J."/>
            <person name="Yan W."/>
            <person name="Fan B."/>
            <person name="Jiang Y."/>
            <person name="Adhikari A."/>
            <person name="Zheng C.-J."/>
            <person name="Schuster L."/>
            <person name="Cowan T.M."/>
            <person name="Smanski M.J."/>
            <person name="Chevrette M.G."/>
            <person name="De Carvalho L.P.S."/>
            <person name="Shen B."/>
        </authorList>
    </citation>
    <scope>NUCLEOTIDE SEQUENCE [LARGE SCALE GENOMIC DNA]</scope>
    <source>
        <strain evidence="3 4">NPDC020327</strain>
    </source>
</reference>
<feature type="active site" description="Proton acceptor" evidence="2">
    <location>
        <position position="126"/>
    </location>
</feature>
<dbReference type="InterPro" id="IPR004175">
    <property type="entry name" value="RNA_CPDase"/>
</dbReference>
<dbReference type="HAMAP" id="MF_01940">
    <property type="entry name" value="RNA_CPDase"/>
    <property type="match status" value="1"/>
</dbReference>
<dbReference type="NCBIfam" id="TIGR02258">
    <property type="entry name" value="2_5_ligase"/>
    <property type="match status" value="1"/>
</dbReference>
<proteinExistence type="inferred from homology"/>
<protein>
    <recommendedName>
        <fullName evidence="2">RNA 2',3'-cyclic phosphodiesterase</fullName>
        <shortName evidence="2">RNA 2',3'-CPDase</shortName>
        <ecNumber evidence="2">3.1.4.58</ecNumber>
    </recommendedName>
</protein>
<keyword evidence="4" id="KW-1185">Reference proteome</keyword>
<dbReference type="PANTHER" id="PTHR35561">
    <property type="entry name" value="RNA 2',3'-CYCLIC PHOSPHODIESTERASE"/>
    <property type="match status" value="1"/>
</dbReference>
<organism evidence="3 4">
    <name type="scientific">Streptomyces pathocidini</name>
    <dbReference type="NCBI Taxonomy" id="1650571"/>
    <lineage>
        <taxon>Bacteria</taxon>
        <taxon>Bacillati</taxon>
        <taxon>Actinomycetota</taxon>
        <taxon>Actinomycetes</taxon>
        <taxon>Kitasatosporales</taxon>
        <taxon>Streptomycetaceae</taxon>
        <taxon>Streptomyces</taxon>
    </lineage>
</organism>
<evidence type="ECO:0000313" key="4">
    <source>
        <dbReference type="Proteomes" id="UP001611548"/>
    </source>
</evidence>
<feature type="short sequence motif" description="HXTX 1" evidence="2">
    <location>
        <begin position="42"/>
        <end position="45"/>
    </location>
</feature>
<dbReference type="EC" id="3.1.4.58" evidence="2"/>
<sequence length="188" mass="21047">MRLFAGVVPPGGVVAELAREVERLRDLPGAENLRWTGRAGWHFTLAFYGEVPDELVPELERRLHRAAHRHPPFDLRLSGGGRFARAVVWVGADGEPEAMRRLADSAEAGARRAGVSMAEHRRYTPHLTVARARRPHQSLRPYADALAGFESSPWTVDELLLIRSYLPKGGVEKEQPRYEAVGRWKLGT</sequence>
<dbReference type="PANTHER" id="PTHR35561:SF1">
    <property type="entry name" value="RNA 2',3'-CYCLIC PHOSPHODIESTERASE"/>
    <property type="match status" value="1"/>
</dbReference>
<evidence type="ECO:0000256" key="2">
    <source>
        <dbReference type="HAMAP-Rule" id="MF_01940"/>
    </source>
</evidence>
<feature type="active site" description="Proton donor" evidence="2">
    <location>
        <position position="42"/>
    </location>
</feature>
<evidence type="ECO:0000313" key="3">
    <source>
        <dbReference type="EMBL" id="MFI1965771.1"/>
    </source>
</evidence>
<dbReference type="Pfam" id="PF13563">
    <property type="entry name" value="2_5_RNA_ligase2"/>
    <property type="match status" value="1"/>
</dbReference>
<name>A0ABW7UT21_9ACTN</name>
<dbReference type="InterPro" id="IPR009097">
    <property type="entry name" value="Cyclic_Pdiesterase"/>
</dbReference>
<comment type="catalytic activity">
    <reaction evidence="2">
        <text>a 3'-end 2',3'-cyclophospho-ribonucleotide-RNA + H2O = a 3'-end 2'-phospho-ribonucleotide-RNA + H(+)</text>
        <dbReference type="Rhea" id="RHEA:11828"/>
        <dbReference type="Rhea" id="RHEA-COMP:10464"/>
        <dbReference type="Rhea" id="RHEA-COMP:17353"/>
        <dbReference type="ChEBI" id="CHEBI:15377"/>
        <dbReference type="ChEBI" id="CHEBI:15378"/>
        <dbReference type="ChEBI" id="CHEBI:83064"/>
        <dbReference type="ChEBI" id="CHEBI:173113"/>
        <dbReference type="EC" id="3.1.4.58"/>
    </reaction>
</comment>
<dbReference type="Proteomes" id="UP001611548">
    <property type="component" value="Unassembled WGS sequence"/>
</dbReference>
<feature type="short sequence motif" description="HXTX 2" evidence="2">
    <location>
        <begin position="126"/>
        <end position="129"/>
    </location>
</feature>
<accession>A0ABW7UT21</accession>
<dbReference type="Gene3D" id="3.90.1140.10">
    <property type="entry name" value="Cyclic phosphodiesterase"/>
    <property type="match status" value="1"/>
</dbReference>
<dbReference type="EMBL" id="JBIRWE010000006">
    <property type="protein sequence ID" value="MFI1965771.1"/>
    <property type="molecule type" value="Genomic_DNA"/>
</dbReference>
<comment type="similarity">
    <text evidence="2">Belongs to the 2H phosphoesterase superfamily. ThpR family.</text>
</comment>
<gene>
    <name evidence="3" type="primary">thpR</name>
    <name evidence="3" type="ORF">ACH429_16955</name>
</gene>
<evidence type="ECO:0000256" key="1">
    <source>
        <dbReference type="ARBA" id="ARBA00022801"/>
    </source>
</evidence>